<dbReference type="EMBL" id="ML002247">
    <property type="protein sequence ID" value="RKP39737.1"/>
    <property type="molecule type" value="Genomic_DNA"/>
</dbReference>
<feature type="signal peptide" evidence="2">
    <location>
        <begin position="1"/>
        <end position="22"/>
    </location>
</feature>
<keyword evidence="4" id="KW-1185">Reference proteome</keyword>
<evidence type="ECO:0000256" key="1">
    <source>
        <dbReference type="SAM" id="MobiDB-lite"/>
    </source>
</evidence>
<gene>
    <name evidence="3" type="ORF">BJ085DRAFT_28507</name>
</gene>
<evidence type="ECO:0000313" key="4">
    <source>
        <dbReference type="Proteomes" id="UP000268162"/>
    </source>
</evidence>
<reference evidence="4" key="1">
    <citation type="journal article" date="2018" name="Nat. Microbiol.">
        <title>Leveraging single-cell genomics to expand the fungal tree of life.</title>
        <authorList>
            <person name="Ahrendt S.R."/>
            <person name="Quandt C.A."/>
            <person name="Ciobanu D."/>
            <person name="Clum A."/>
            <person name="Salamov A."/>
            <person name="Andreopoulos B."/>
            <person name="Cheng J.F."/>
            <person name="Woyke T."/>
            <person name="Pelin A."/>
            <person name="Henrissat B."/>
            <person name="Reynolds N.K."/>
            <person name="Benny G.L."/>
            <person name="Smith M.E."/>
            <person name="James T.Y."/>
            <person name="Grigoriev I.V."/>
        </authorList>
    </citation>
    <scope>NUCLEOTIDE SEQUENCE [LARGE SCALE GENOMIC DNA]</scope>
    <source>
        <strain evidence="4">RSA 468</strain>
    </source>
</reference>
<name>A0A4Q0A138_9FUNG</name>
<evidence type="ECO:0000256" key="2">
    <source>
        <dbReference type="SAM" id="SignalP"/>
    </source>
</evidence>
<organism evidence="3 4">
    <name type="scientific">Dimargaris cristalligena</name>
    <dbReference type="NCBI Taxonomy" id="215637"/>
    <lineage>
        <taxon>Eukaryota</taxon>
        <taxon>Fungi</taxon>
        <taxon>Fungi incertae sedis</taxon>
        <taxon>Zoopagomycota</taxon>
        <taxon>Kickxellomycotina</taxon>
        <taxon>Dimargaritomycetes</taxon>
        <taxon>Dimargaritales</taxon>
        <taxon>Dimargaritaceae</taxon>
        <taxon>Dimargaris</taxon>
    </lineage>
</organism>
<sequence>MKVNNFGIALFALLAGRQYSSANTANGQTLGDRIQMLPLELRNIVANELGPRGYAQMAPAILPGEPGVYIRSVGKINDFLVRLIGTLGHTPGSHLDGNVVLNQVLSQWHEFVPLESTTALLGIIIDYIQNSRDQSVPGVTKRSRRRGQRDFEQLDSFLNANVGHPFFGEHWKRVNLALLGPYQFHFNFPLANVADSQTLTLLHRIYERIAEVSVGLSNYVPNLDVLASGLNFTSLHQRYNNLHRIHLTIIKLTLLPALWHVYRTQRWEALNSFLDMHGPSAGGYDPYAQHTQLLRSSATFILTLATIHKDIHLITALTRRLEWYFNVYKSGSLDQFKRPFLDCLNAHGLGVHAKYLRAQWSIEYQPSGTDGSQCANEYWGTHWLNILPNGNLVMPFYANTFQFPDYSVSKIGPRHETDSESDNPSPNQSSGPETPEGQSNPADESDQLGSNSSTSI</sequence>
<feature type="chain" id="PRO_5020285205" evidence="2">
    <location>
        <begin position="23"/>
        <end position="456"/>
    </location>
</feature>
<accession>A0A4Q0A138</accession>
<proteinExistence type="predicted"/>
<feature type="region of interest" description="Disordered" evidence="1">
    <location>
        <begin position="409"/>
        <end position="456"/>
    </location>
</feature>
<feature type="compositionally biased region" description="Polar residues" evidence="1">
    <location>
        <begin position="422"/>
        <end position="456"/>
    </location>
</feature>
<keyword evidence="2" id="KW-0732">Signal</keyword>
<evidence type="ECO:0000313" key="3">
    <source>
        <dbReference type="EMBL" id="RKP39737.1"/>
    </source>
</evidence>
<dbReference type="AlphaFoldDB" id="A0A4Q0A138"/>
<protein>
    <submittedName>
        <fullName evidence="3">Uncharacterized protein</fullName>
    </submittedName>
</protein>
<dbReference type="Proteomes" id="UP000268162">
    <property type="component" value="Unassembled WGS sequence"/>
</dbReference>